<dbReference type="InterPro" id="IPR010982">
    <property type="entry name" value="Lambda_DNA-bd_dom_sf"/>
</dbReference>
<dbReference type="EMBL" id="SRLB01000015">
    <property type="protein sequence ID" value="TGD97250.1"/>
    <property type="molecule type" value="Genomic_DNA"/>
</dbReference>
<dbReference type="Pfam" id="PF01381">
    <property type="entry name" value="HTH_3"/>
    <property type="match status" value="1"/>
</dbReference>
<dbReference type="PROSITE" id="PS50943">
    <property type="entry name" value="HTH_CROC1"/>
    <property type="match status" value="1"/>
</dbReference>
<dbReference type="RefSeq" id="WP_135417192.1">
    <property type="nucleotide sequence ID" value="NZ_SRLB01000015.1"/>
</dbReference>
<dbReference type="InterPro" id="IPR001387">
    <property type="entry name" value="Cro/C1-type_HTH"/>
</dbReference>
<dbReference type="PANTHER" id="PTHR40455:SF1">
    <property type="entry name" value="ANTITOXIN HIGA"/>
    <property type="match status" value="1"/>
</dbReference>
<dbReference type="GO" id="GO:0006355">
    <property type="term" value="P:regulation of DNA-templated transcription"/>
    <property type="evidence" value="ECO:0007669"/>
    <property type="project" value="InterPro"/>
</dbReference>
<reference evidence="2 3" key="1">
    <citation type="submission" date="2019-04" db="EMBL/GenBank/DDBJ databases">
        <authorList>
            <person name="Feng G."/>
            <person name="Zhu H."/>
        </authorList>
    </citation>
    <scope>NUCLEOTIDE SEQUENCE [LARGE SCALE GENOMIC DNA]</scope>
    <source>
        <strain evidence="2 3">6HR-1</strain>
    </source>
</reference>
<protein>
    <submittedName>
        <fullName evidence="2">Helix-turn-helix domain-containing protein</fullName>
    </submittedName>
</protein>
<evidence type="ECO:0000313" key="2">
    <source>
        <dbReference type="EMBL" id="TGD97250.1"/>
    </source>
</evidence>
<dbReference type="AlphaFoldDB" id="A0A4Z0NNR4"/>
<dbReference type="CDD" id="cd00093">
    <property type="entry name" value="HTH_XRE"/>
    <property type="match status" value="1"/>
</dbReference>
<evidence type="ECO:0000313" key="3">
    <source>
        <dbReference type="Proteomes" id="UP000297535"/>
    </source>
</evidence>
<accession>A0A4Z0NNR4</accession>
<keyword evidence="3" id="KW-1185">Reference proteome</keyword>
<gene>
    <name evidence="2" type="ORF">EU555_21070</name>
</gene>
<sequence>MTIRPIRPIRPIRTDADHAEALAEIERLWGSAPGTPEGDTLDVLATLVEDDETRNFPVEAADPVDLLHFAIEDMGRSQAELADLLGSRSRASEILNRKRHLTLDQIRAVSAAWNLPIAVLAAPYRLARDVA</sequence>
<dbReference type="Gene3D" id="1.10.260.40">
    <property type="entry name" value="lambda repressor-like DNA-binding domains"/>
    <property type="match status" value="1"/>
</dbReference>
<dbReference type="GO" id="GO:0001046">
    <property type="term" value="F:core promoter sequence-specific DNA binding"/>
    <property type="evidence" value="ECO:0007669"/>
    <property type="project" value="TreeGrafter"/>
</dbReference>
<dbReference type="OrthoDB" id="9796786at2"/>
<evidence type="ECO:0000259" key="1">
    <source>
        <dbReference type="PROSITE" id="PS50943"/>
    </source>
</evidence>
<dbReference type="PANTHER" id="PTHR40455">
    <property type="entry name" value="ANTITOXIN HIGA"/>
    <property type="match status" value="1"/>
</dbReference>
<organism evidence="2 3">
    <name type="scientific">Methylobacterium nonmethylotrophicum</name>
    <dbReference type="NCBI Taxonomy" id="1141884"/>
    <lineage>
        <taxon>Bacteria</taxon>
        <taxon>Pseudomonadati</taxon>
        <taxon>Pseudomonadota</taxon>
        <taxon>Alphaproteobacteria</taxon>
        <taxon>Hyphomicrobiales</taxon>
        <taxon>Methylobacteriaceae</taxon>
        <taxon>Methylobacterium</taxon>
    </lineage>
</organism>
<feature type="domain" description="HTH cro/C1-type" evidence="1">
    <location>
        <begin position="67"/>
        <end position="120"/>
    </location>
</feature>
<name>A0A4Z0NNR4_9HYPH</name>
<dbReference type="Proteomes" id="UP000297535">
    <property type="component" value="Unassembled WGS sequence"/>
</dbReference>
<comment type="caution">
    <text evidence="2">The sequence shown here is derived from an EMBL/GenBank/DDBJ whole genome shotgun (WGS) entry which is preliminary data.</text>
</comment>
<dbReference type="SUPFAM" id="SSF47413">
    <property type="entry name" value="lambda repressor-like DNA-binding domains"/>
    <property type="match status" value="1"/>
</dbReference>
<dbReference type="InterPro" id="IPR039060">
    <property type="entry name" value="Antitox_HigA"/>
</dbReference>
<proteinExistence type="predicted"/>